<dbReference type="SUPFAM" id="SSF53474">
    <property type="entry name" value="alpha/beta-Hydrolases"/>
    <property type="match status" value="1"/>
</dbReference>
<organism evidence="3 4">
    <name type="scientific">Nonomuraea polychroma</name>
    <dbReference type="NCBI Taxonomy" id="46176"/>
    <lineage>
        <taxon>Bacteria</taxon>
        <taxon>Bacillati</taxon>
        <taxon>Actinomycetota</taxon>
        <taxon>Actinomycetes</taxon>
        <taxon>Streptosporangiales</taxon>
        <taxon>Streptosporangiaceae</taxon>
        <taxon>Nonomuraea</taxon>
    </lineage>
</organism>
<dbReference type="InterPro" id="IPR029058">
    <property type="entry name" value="AB_hydrolase_fold"/>
</dbReference>
<protein>
    <submittedName>
        <fullName evidence="3">Acetyl esterase/lipase</fullName>
    </submittedName>
</protein>
<dbReference type="AlphaFoldDB" id="A0A438M7S9"/>
<reference evidence="3 4" key="1">
    <citation type="submission" date="2019-01" db="EMBL/GenBank/DDBJ databases">
        <title>Sequencing the genomes of 1000 actinobacteria strains.</title>
        <authorList>
            <person name="Klenk H.-P."/>
        </authorList>
    </citation>
    <scope>NUCLEOTIDE SEQUENCE [LARGE SCALE GENOMIC DNA]</scope>
    <source>
        <strain evidence="3 4">DSM 43925</strain>
    </source>
</reference>
<dbReference type="Gene3D" id="3.40.50.1820">
    <property type="entry name" value="alpha/beta hydrolase"/>
    <property type="match status" value="1"/>
</dbReference>
<keyword evidence="1" id="KW-0378">Hydrolase</keyword>
<dbReference type="Proteomes" id="UP000284824">
    <property type="component" value="Unassembled WGS sequence"/>
</dbReference>
<dbReference type="InterPro" id="IPR013094">
    <property type="entry name" value="AB_hydrolase_3"/>
</dbReference>
<sequence>MPLDPFLAEKLHLVRDLTREHLASDPVAQQKMTDYLKDPEEWVLPPHVVVEDLQVAGPHGPIPVRAYRPRDTPAGAALLWAHGGGFSAGDLEMPEAHVVSAELAARAGVFVASVGYRLAQNGVRYPVPLDDVDAAWHWLTVEAMPGRRAALGGASAGAALALATALRARDRGRAADLLLLAYPFAHCPNPALDDAAAAEMATLPPFMRFPPAAIEDMVRTYVGRISDLPPDALPGAARLDGLPATHILLAEYDDLRASGELLERQLREAGVPVSTYLARGMPHGHLNRTPSLREVDASLDYFVDAMS</sequence>
<dbReference type="PANTHER" id="PTHR48081">
    <property type="entry name" value="AB HYDROLASE SUPERFAMILY PROTEIN C4A8.06C"/>
    <property type="match status" value="1"/>
</dbReference>
<evidence type="ECO:0000256" key="1">
    <source>
        <dbReference type="ARBA" id="ARBA00022801"/>
    </source>
</evidence>
<proteinExistence type="predicted"/>
<dbReference type="GO" id="GO:0016787">
    <property type="term" value="F:hydrolase activity"/>
    <property type="evidence" value="ECO:0007669"/>
    <property type="project" value="UniProtKB-KW"/>
</dbReference>
<name>A0A438M7S9_9ACTN</name>
<feature type="domain" description="Alpha/beta hydrolase fold-3" evidence="2">
    <location>
        <begin position="78"/>
        <end position="285"/>
    </location>
</feature>
<dbReference type="EMBL" id="SAUN01000001">
    <property type="protein sequence ID" value="RVX41665.1"/>
    <property type="molecule type" value="Genomic_DNA"/>
</dbReference>
<evidence type="ECO:0000313" key="4">
    <source>
        <dbReference type="Proteomes" id="UP000284824"/>
    </source>
</evidence>
<accession>A0A438M7S9</accession>
<keyword evidence="4" id="KW-1185">Reference proteome</keyword>
<dbReference type="PANTHER" id="PTHR48081:SF8">
    <property type="entry name" value="ALPHA_BETA HYDROLASE FOLD-3 DOMAIN-CONTAINING PROTEIN-RELATED"/>
    <property type="match status" value="1"/>
</dbReference>
<dbReference type="OrthoDB" id="3181909at2"/>
<evidence type="ECO:0000313" key="3">
    <source>
        <dbReference type="EMBL" id="RVX41665.1"/>
    </source>
</evidence>
<evidence type="ECO:0000259" key="2">
    <source>
        <dbReference type="Pfam" id="PF07859"/>
    </source>
</evidence>
<comment type="caution">
    <text evidence="3">The sequence shown here is derived from an EMBL/GenBank/DDBJ whole genome shotgun (WGS) entry which is preliminary data.</text>
</comment>
<gene>
    <name evidence="3" type="ORF">EDD27_4228</name>
</gene>
<dbReference type="Pfam" id="PF07859">
    <property type="entry name" value="Abhydrolase_3"/>
    <property type="match status" value="1"/>
</dbReference>
<dbReference type="InterPro" id="IPR050300">
    <property type="entry name" value="GDXG_lipolytic_enzyme"/>
</dbReference>